<dbReference type="InterPro" id="IPR005073">
    <property type="entry name" value="Peptidase_M74"/>
</dbReference>
<dbReference type="Pfam" id="PF03411">
    <property type="entry name" value="Peptidase_M74"/>
    <property type="match status" value="1"/>
</dbReference>
<protein>
    <submittedName>
        <fullName evidence="10">Penicillin-insensitive murein endopeptidase</fullName>
    </submittedName>
</protein>
<evidence type="ECO:0000313" key="10">
    <source>
        <dbReference type="EMBL" id="WXA97395.1"/>
    </source>
</evidence>
<keyword evidence="5" id="KW-0378">Hydrolase</keyword>
<dbReference type="Gene3D" id="3.30.1380.10">
    <property type="match status" value="1"/>
</dbReference>
<keyword evidence="3 9" id="KW-0732">Signal</keyword>
<dbReference type="RefSeq" id="WP_394848012.1">
    <property type="nucleotide sequence ID" value="NZ_CP089982.1"/>
</dbReference>
<dbReference type="InterPro" id="IPR009045">
    <property type="entry name" value="Zn_M74/Hedgehog-like"/>
</dbReference>
<proteinExistence type="predicted"/>
<feature type="signal peptide" evidence="9">
    <location>
        <begin position="1"/>
        <end position="25"/>
    </location>
</feature>
<keyword evidence="1" id="KW-0645">Protease</keyword>
<dbReference type="Proteomes" id="UP001379533">
    <property type="component" value="Chromosome"/>
</dbReference>
<organism evidence="10 11">
    <name type="scientific">Pendulispora brunnea</name>
    <dbReference type="NCBI Taxonomy" id="2905690"/>
    <lineage>
        <taxon>Bacteria</taxon>
        <taxon>Pseudomonadati</taxon>
        <taxon>Myxococcota</taxon>
        <taxon>Myxococcia</taxon>
        <taxon>Myxococcales</taxon>
        <taxon>Sorangiineae</taxon>
        <taxon>Pendulisporaceae</taxon>
        <taxon>Pendulispora</taxon>
    </lineage>
</organism>
<feature type="chain" id="PRO_5046095926" evidence="9">
    <location>
        <begin position="26"/>
        <end position="326"/>
    </location>
</feature>
<keyword evidence="4" id="KW-0574">Periplasm</keyword>
<dbReference type="SUPFAM" id="SSF55166">
    <property type="entry name" value="Hedgehog/DD-peptidase"/>
    <property type="match status" value="1"/>
</dbReference>
<reference evidence="10 11" key="1">
    <citation type="submission" date="2021-12" db="EMBL/GenBank/DDBJ databases">
        <title>Discovery of the Pendulisporaceae a myxobacterial family with distinct sporulation behavior and unique specialized metabolism.</title>
        <authorList>
            <person name="Garcia R."/>
            <person name="Popoff A."/>
            <person name="Bader C.D."/>
            <person name="Loehr J."/>
            <person name="Walesch S."/>
            <person name="Walt C."/>
            <person name="Boldt J."/>
            <person name="Bunk B."/>
            <person name="Haeckl F.J.F.P.J."/>
            <person name="Gunesch A.P."/>
            <person name="Birkelbach J."/>
            <person name="Nuebel U."/>
            <person name="Pietschmann T."/>
            <person name="Bach T."/>
            <person name="Mueller R."/>
        </authorList>
    </citation>
    <scope>NUCLEOTIDE SEQUENCE [LARGE SCALE GENOMIC DNA]</scope>
    <source>
        <strain evidence="10 11">MSr12523</strain>
    </source>
</reference>
<accession>A0ABZ2KFB5</accession>
<keyword evidence="11" id="KW-1185">Reference proteome</keyword>
<evidence type="ECO:0000256" key="6">
    <source>
        <dbReference type="ARBA" id="ARBA00022833"/>
    </source>
</evidence>
<keyword evidence="6" id="KW-0862">Zinc</keyword>
<evidence type="ECO:0000256" key="3">
    <source>
        <dbReference type="ARBA" id="ARBA00022729"/>
    </source>
</evidence>
<evidence type="ECO:0000256" key="9">
    <source>
        <dbReference type="SAM" id="SignalP"/>
    </source>
</evidence>
<keyword evidence="7" id="KW-0482">Metalloprotease</keyword>
<evidence type="ECO:0000256" key="7">
    <source>
        <dbReference type="ARBA" id="ARBA00023049"/>
    </source>
</evidence>
<gene>
    <name evidence="10" type="ORF">LZC95_11175</name>
</gene>
<name>A0ABZ2KFB5_9BACT</name>
<feature type="compositionally biased region" description="Acidic residues" evidence="8">
    <location>
        <begin position="317"/>
        <end position="326"/>
    </location>
</feature>
<evidence type="ECO:0000256" key="1">
    <source>
        <dbReference type="ARBA" id="ARBA00022670"/>
    </source>
</evidence>
<evidence type="ECO:0000256" key="4">
    <source>
        <dbReference type="ARBA" id="ARBA00022764"/>
    </source>
</evidence>
<keyword evidence="2" id="KW-0479">Metal-binding</keyword>
<sequence length="326" mass="34755">MRPGLVVAVCAVVLTFSVAAWPAAAHTQLAHLSVPRTVHGGHAALSAAAMRIGRSVGSPTTGHLIGGMQVEESPYLRIVPSCANSDVRWGLGPLVTMIDRAARQVRRKYPDAVLTVGHLSRPGGGEIDRHASHESGRDADILFYVKNHLGKPVLAEQFVPFRADGTAPTWPGASFDDARNWLLVTALVTDKDARVSHIFVAAPLRARLLAYAARIGAPPAVRHRAAELLMQPRGSLPHDDHFHVRIGCPPGMHECIELPQGKWAKKGPPTHERNRGKANPPPSPRKPFEPLTGKSAASGEPPAAVLAVPRESADSSDAIDDADGDL</sequence>
<evidence type="ECO:0000256" key="8">
    <source>
        <dbReference type="SAM" id="MobiDB-lite"/>
    </source>
</evidence>
<evidence type="ECO:0000256" key="5">
    <source>
        <dbReference type="ARBA" id="ARBA00022801"/>
    </source>
</evidence>
<dbReference type="EMBL" id="CP089982">
    <property type="protein sequence ID" value="WXA97395.1"/>
    <property type="molecule type" value="Genomic_DNA"/>
</dbReference>
<evidence type="ECO:0000313" key="11">
    <source>
        <dbReference type="Proteomes" id="UP001379533"/>
    </source>
</evidence>
<feature type="region of interest" description="Disordered" evidence="8">
    <location>
        <begin position="261"/>
        <end position="326"/>
    </location>
</feature>
<evidence type="ECO:0000256" key="2">
    <source>
        <dbReference type="ARBA" id="ARBA00022723"/>
    </source>
</evidence>